<proteinExistence type="predicted"/>
<feature type="region of interest" description="Disordered" evidence="1">
    <location>
        <begin position="1"/>
        <end position="76"/>
    </location>
</feature>
<organism evidence="2 3">
    <name type="scientific">Plantactinospora siamensis</name>
    <dbReference type="NCBI Taxonomy" id="555372"/>
    <lineage>
        <taxon>Bacteria</taxon>
        <taxon>Bacillati</taxon>
        <taxon>Actinomycetota</taxon>
        <taxon>Actinomycetes</taxon>
        <taxon>Micromonosporales</taxon>
        <taxon>Micromonosporaceae</taxon>
        <taxon>Plantactinospora</taxon>
    </lineage>
</organism>
<feature type="compositionally biased region" description="Basic residues" evidence="1">
    <location>
        <begin position="65"/>
        <end position="76"/>
    </location>
</feature>
<name>A0ABV6P842_9ACTN</name>
<dbReference type="Proteomes" id="UP001589894">
    <property type="component" value="Unassembled WGS sequence"/>
</dbReference>
<gene>
    <name evidence="2" type="ORF">ACFFHU_30515</name>
</gene>
<reference evidence="2 3" key="1">
    <citation type="submission" date="2024-09" db="EMBL/GenBank/DDBJ databases">
        <authorList>
            <person name="Sun Q."/>
            <person name="Mori K."/>
        </authorList>
    </citation>
    <scope>NUCLEOTIDE SEQUENCE [LARGE SCALE GENOMIC DNA]</scope>
    <source>
        <strain evidence="2 3">TBRC 2205</strain>
    </source>
</reference>
<feature type="compositionally biased region" description="Basic and acidic residues" evidence="1">
    <location>
        <begin position="22"/>
        <end position="37"/>
    </location>
</feature>
<dbReference type="EMBL" id="JBHLUE010000034">
    <property type="protein sequence ID" value="MFC0568458.1"/>
    <property type="molecule type" value="Genomic_DNA"/>
</dbReference>
<dbReference type="RefSeq" id="WP_377343961.1">
    <property type="nucleotide sequence ID" value="NZ_JBHLUE010000034.1"/>
</dbReference>
<evidence type="ECO:0000256" key="1">
    <source>
        <dbReference type="SAM" id="MobiDB-lite"/>
    </source>
</evidence>
<protein>
    <submittedName>
        <fullName evidence="2">Uncharacterized protein</fullName>
    </submittedName>
</protein>
<feature type="compositionally biased region" description="Low complexity" evidence="1">
    <location>
        <begin position="48"/>
        <end position="64"/>
    </location>
</feature>
<evidence type="ECO:0000313" key="2">
    <source>
        <dbReference type="EMBL" id="MFC0568458.1"/>
    </source>
</evidence>
<sequence length="76" mass="7764">MAASEETGGEPGVPEPTGPPAEADRIDFGDLAQRAELDGPDLDPPVEPVELVDAPVPAADPPSRGGRHRGSGRSAR</sequence>
<evidence type="ECO:0000313" key="3">
    <source>
        <dbReference type="Proteomes" id="UP001589894"/>
    </source>
</evidence>
<comment type="caution">
    <text evidence="2">The sequence shown here is derived from an EMBL/GenBank/DDBJ whole genome shotgun (WGS) entry which is preliminary data.</text>
</comment>
<keyword evidence="3" id="KW-1185">Reference proteome</keyword>
<accession>A0ABV6P842</accession>